<evidence type="ECO:0000256" key="9">
    <source>
        <dbReference type="ARBA" id="ARBA00023136"/>
    </source>
</evidence>
<evidence type="ECO:0000256" key="12">
    <source>
        <dbReference type="SAM" id="Phobius"/>
    </source>
</evidence>
<comment type="subcellular location">
    <subcellularLocation>
        <location evidence="1">Cell membrane</location>
        <topology evidence="1">Multi-pass membrane protein</topology>
    </subcellularLocation>
</comment>
<keyword evidence="5 12" id="KW-0812">Transmembrane</keyword>
<gene>
    <name evidence="13" type="primary">CG32669</name>
    <name evidence="13" type="ORF">TNCT_386881</name>
</gene>
<comment type="caution">
    <text evidence="13">The sequence shown here is derived from an EMBL/GenBank/DDBJ whole genome shotgun (WGS) entry which is preliminary data.</text>
</comment>
<dbReference type="Proteomes" id="UP000887116">
    <property type="component" value="Unassembled WGS sequence"/>
</dbReference>
<keyword evidence="4" id="KW-1003">Cell membrane</keyword>
<keyword evidence="8" id="KW-0406">Ion transport</keyword>
<dbReference type="GO" id="GO:0015293">
    <property type="term" value="F:symporter activity"/>
    <property type="evidence" value="ECO:0007669"/>
    <property type="project" value="TreeGrafter"/>
</dbReference>
<keyword evidence="7" id="KW-0915">Sodium</keyword>
<dbReference type="InterPro" id="IPR001734">
    <property type="entry name" value="Na/solute_symporter"/>
</dbReference>
<dbReference type="NCBIfam" id="TIGR00813">
    <property type="entry name" value="sss"/>
    <property type="match status" value="1"/>
</dbReference>
<dbReference type="GO" id="GO:0005886">
    <property type="term" value="C:plasma membrane"/>
    <property type="evidence" value="ECO:0007669"/>
    <property type="project" value="UniProtKB-SubCell"/>
</dbReference>
<proteinExistence type="inferred from homology"/>
<feature type="transmembrane region" description="Helical" evidence="12">
    <location>
        <begin position="202"/>
        <end position="221"/>
    </location>
</feature>
<keyword evidence="9 12" id="KW-0472">Membrane</keyword>
<dbReference type="Pfam" id="PF00474">
    <property type="entry name" value="SSF"/>
    <property type="match status" value="1"/>
</dbReference>
<protein>
    <submittedName>
        <fullName evidence="13">Putative sodium-dependent multivitamin transporter</fullName>
    </submittedName>
</protein>
<dbReference type="GO" id="GO:0006814">
    <property type="term" value="P:sodium ion transport"/>
    <property type="evidence" value="ECO:0007669"/>
    <property type="project" value="UniProtKB-KW"/>
</dbReference>
<feature type="transmembrane region" description="Helical" evidence="12">
    <location>
        <begin position="355"/>
        <end position="383"/>
    </location>
</feature>
<feature type="transmembrane region" description="Helical" evidence="12">
    <location>
        <begin position="256"/>
        <end position="275"/>
    </location>
</feature>
<name>A0A8X6J1D2_TRICU</name>
<feature type="transmembrane region" description="Helical" evidence="12">
    <location>
        <begin position="432"/>
        <end position="454"/>
    </location>
</feature>
<keyword evidence="6 12" id="KW-1133">Transmembrane helix</keyword>
<feature type="transmembrane region" description="Helical" evidence="12">
    <location>
        <begin position="69"/>
        <end position="90"/>
    </location>
</feature>
<evidence type="ECO:0000313" key="13">
    <source>
        <dbReference type="EMBL" id="GFQ87195.1"/>
    </source>
</evidence>
<evidence type="ECO:0000256" key="2">
    <source>
        <dbReference type="ARBA" id="ARBA00006434"/>
    </source>
</evidence>
<comment type="similarity">
    <text evidence="2 11">Belongs to the sodium:solute symporter (SSF) (TC 2.A.21) family.</text>
</comment>
<reference evidence="13" key="1">
    <citation type="submission" date="2020-07" db="EMBL/GenBank/DDBJ databases">
        <title>Multicomponent nature underlies the extraordinary mechanical properties of spider dragline silk.</title>
        <authorList>
            <person name="Kono N."/>
            <person name="Nakamura H."/>
            <person name="Mori M."/>
            <person name="Yoshida Y."/>
            <person name="Ohtoshi R."/>
            <person name="Malay A.D."/>
            <person name="Moran D.A.P."/>
            <person name="Tomita M."/>
            <person name="Numata K."/>
            <person name="Arakawa K."/>
        </authorList>
    </citation>
    <scope>NUCLEOTIDE SEQUENCE</scope>
</reference>
<evidence type="ECO:0000256" key="6">
    <source>
        <dbReference type="ARBA" id="ARBA00022989"/>
    </source>
</evidence>
<dbReference type="PANTHER" id="PTHR42985:SF40">
    <property type="entry name" value="LD47995P-RELATED"/>
    <property type="match status" value="1"/>
</dbReference>
<dbReference type="PROSITE" id="PS50283">
    <property type="entry name" value="NA_SOLUT_SYMP_3"/>
    <property type="match status" value="1"/>
</dbReference>
<dbReference type="InterPro" id="IPR051163">
    <property type="entry name" value="Sodium:Solute_Symporter_SSF"/>
</dbReference>
<evidence type="ECO:0000256" key="1">
    <source>
        <dbReference type="ARBA" id="ARBA00004651"/>
    </source>
</evidence>
<keyword evidence="14" id="KW-1185">Reference proteome</keyword>
<evidence type="ECO:0000256" key="10">
    <source>
        <dbReference type="ARBA" id="ARBA00023201"/>
    </source>
</evidence>
<feature type="transmembrane region" description="Helical" evidence="12">
    <location>
        <begin position="176"/>
        <end position="195"/>
    </location>
</feature>
<organism evidence="13 14">
    <name type="scientific">Trichonephila clavata</name>
    <name type="common">Joro spider</name>
    <name type="synonym">Nephila clavata</name>
    <dbReference type="NCBI Taxonomy" id="2740835"/>
    <lineage>
        <taxon>Eukaryota</taxon>
        <taxon>Metazoa</taxon>
        <taxon>Ecdysozoa</taxon>
        <taxon>Arthropoda</taxon>
        <taxon>Chelicerata</taxon>
        <taxon>Arachnida</taxon>
        <taxon>Araneae</taxon>
        <taxon>Araneomorphae</taxon>
        <taxon>Entelegynae</taxon>
        <taxon>Araneoidea</taxon>
        <taxon>Nephilidae</taxon>
        <taxon>Trichonephila</taxon>
    </lineage>
</organism>
<dbReference type="Gene3D" id="1.20.1730.10">
    <property type="entry name" value="Sodium/glucose cotransporter"/>
    <property type="match status" value="1"/>
</dbReference>
<feature type="transmembrane region" description="Helical" evidence="12">
    <location>
        <begin position="296"/>
        <end position="322"/>
    </location>
</feature>
<evidence type="ECO:0000313" key="14">
    <source>
        <dbReference type="Proteomes" id="UP000887116"/>
    </source>
</evidence>
<feature type="transmembrane region" description="Helical" evidence="12">
    <location>
        <begin position="102"/>
        <end position="124"/>
    </location>
</feature>
<feature type="transmembrane region" description="Helical" evidence="12">
    <location>
        <begin position="145"/>
        <end position="164"/>
    </location>
</feature>
<dbReference type="CDD" id="cd11492">
    <property type="entry name" value="SLC5sbd_NIS-SMVT"/>
    <property type="match status" value="1"/>
</dbReference>
<dbReference type="PANTHER" id="PTHR42985">
    <property type="entry name" value="SODIUM-COUPLED MONOCARBOXYLATE TRANSPORTER"/>
    <property type="match status" value="1"/>
</dbReference>
<evidence type="ECO:0000256" key="8">
    <source>
        <dbReference type="ARBA" id="ARBA00023065"/>
    </source>
</evidence>
<feature type="transmembrane region" description="Helical" evidence="12">
    <location>
        <begin position="403"/>
        <end position="426"/>
    </location>
</feature>
<feature type="transmembrane region" description="Helical" evidence="12">
    <location>
        <begin position="543"/>
        <end position="565"/>
    </location>
</feature>
<dbReference type="OrthoDB" id="6418134at2759"/>
<keyword evidence="3" id="KW-0813">Transport</keyword>
<evidence type="ECO:0000256" key="11">
    <source>
        <dbReference type="RuleBase" id="RU362091"/>
    </source>
</evidence>
<keyword evidence="10" id="KW-0739">Sodium transport</keyword>
<evidence type="ECO:0000256" key="3">
    <source>
        <dbReference type="ARBA" id="ARBA00022448"/>
    </source>
</evidence>
<evidence type="ECO:0000256" key="5">
    <source>
        <dbReference type="ARBA" id="ARBA00022692"/>
    </source>
</evidence>
<dbReference type="EMBL" id="BMAO01033126">
    <property type="protein sequence ID" value="GFQ87195.1"/>
    <property type="molecule type" value="Genomic_DNA"/>
</dbReference>
<feature type="transmembrane region" description="Helical" evidence="12">
    <location>
        <begin position="29"/>
        <end position="48"/>
    </location>
</feature>
<evidence type="ECO:0000256" key="4">
    <source>
        <dbReference type="ARBA" id="ARBA00022475"/>
    </source>
</evidence>
<accession>A0A8X6J1D2</accession>
<evidence type="ECO:0000256" key="7">
    <source>
        <dbReference type="ARBA" id="ARBA00023053"/>
    </source>
</evidence>
<feature type="transmembrane region" description="Helical" evidence="12">
    <location>
        <begin position="461"/>
        <end position="481"/>
    </location>
</feature>
<sequence>MKSVEGTCSLWNIARSLSMDFKDNYLHPIDYGVILITLCISACIGLYFRFFGGKQKTKEEYLQAGRNMGILPVAFSLMATYMSATTLMGIPAEMYLHGTHMAFLNIGFILGMLTGAFVFLPVYFNAQVSTSYEYLERRFGILARTVCSLGFVIQAILYMAVVLYTPSLALSAVTNLSTWTSVISVGLICTFYCTLGGMKAVLWTDVFQALLMFTCLFAIVINGTVNQGGLEKIFHLAMEGKRLILPSFTTDVTLRYTMWNILLQGFAMATFSYGTSQLQVQRLLSVKKTSQAQISIVASIPLTVGFHLLCCLCGLIFVAAFYNCDPLHSHLKTITSADQLMPYYIMTFFKEFPGLPGLCICGIFAASLSTISSFIQTLTVVTVEDFILPFYKNCNFTQTKVMICAKAITLLYGLLGILLSLVVASFGSIIEATITLFSALGGPLLGLFFLAVFTTETNEKGAVLGMMTSFMLAVWLSLGPFSSAIDVLPFSITGCSSQNDSISVNDTTVLINMVDFYQNITRHDMNVESSDINNAESNFQLSYMWITPIAFVTSMILGYFFSLIFKYTTGEQKYTSPENLSPVLLWFEKTISRTKLPRETPKEEIRMRTIEDN</sequence>
<dbReference type="InterPro" id="IPR038377">
    <property type="entry name" value="Na/Glc_symporter_sf"/>
</dbReference>
<dbReference type="AlphaFoldDB" id="A0A8X6J1D2"/>